<comment type="catalytic activity">
    <reaction evidence="6">
        <text>a fatty acyl-[ACP] + S-adenosyl-L-methionine = an N-acyl-L-homoserine lactone + S-methyl-5'-thioadenosine + holo-[ACP] + H(+)</text>
        <dbReference type="Rhea" id="RHEA:10096"/>
        <dbReference type="Rhea" id="RHEA-COMP:9685"/>
        <dbReference type="Rhea" id="RHEA-COMP:14125"/>
        <dbReference type="ChEBI" id="CHEBI:15378"/>
        <dbReference type="ChEBI" id="CHEBI:17509"/>
        <dbReference type="ChEBI" id="CHEBI:55474"/>
        <dbReference type="ChEBI" id="CHEBI:59789"/>
        <dbReference type="ChEBI" id="CHEBI:64479"/>
        <dbReference type="ChEBI" id="CHEBI:138651"/>
        <dbReference type="EC" id="2.3.1.184"/>
    </reaction>
</comment>
<dbReference type="PANTHER" id="PTHR39322">
    <property type="entry name" value="ACYL-HOMOSERINE-LACTONE SYNTHASE"/>
    <property type="match status" value="1"/>
</dbReference>
<evidence type="ECO:0000256" key="1">
    <source>
        <dbReference type="ARBA" id="ARBA00022654"/>
    </source>
</evidence>
<evidence type="ECO:0000256" key="3">
    <source>
        <dbReference type="ARBA" id="ARBA00022691"/>
    </source>
</evidence>
<evidence type="ECO:0000256" key="4">
    <source>
        <dbReference type="ARBA" id="ARBA00022929"/>
    </source>
</evidence>
<reference evidence="7 8" key="1">
    <citation type="submission" date="2015-12" db="EMBL/GenBank/DDBJ databases">
        <title>Genome sequence of Oceanibaculum pacificum MCCC 1A02656.</title>
        <authorList>
            <person name="Lu L."/>
            <person name="Lai Q."/>
            <person name="Shao Z."/>
            <person name="Qian P."/>
        </authorList>
    </citation>
    <scope>NUCLEOTIDE SEQUENCE [LARGE SCALE GENOMIC DNA]</scope>
    <source>
        <strain evidence="7 8">MCCC 1A02656</strain>
    </source>
</reference>
<dbReference type="InterPro" id="IPR001690">
    <property type="entry name" value="Autoind_synthase"/>
</dbReference>
<dbReference type="PROSITE" id="PS51187">
    <property type="entry name" value="AUTOINDUCER_SYNTH_2"/>
    <property type="match status" value="1"/>
</dbReference>
<evidence type="ECO:0000256" key="5">
    <source>
        <dbReference type="PROSITE-ProRule" id="PRU00533"/>
    </source>
</evidence>
<evidence type="ECO:0000256" key="6">
    <source>
        <dbReference type="RuleBase" id="RU361135"/>
    </source>
</evidence>
<dbReference type="RefSeq" id="WP_067555678.1">
    <property type="nucleotide sequence ID" value="NZ_LPXN01000105.1"/>
</dbReference>
<keyword evidence="1 5" id="KW-0673">Quorum sensing</keyword>
<dbReference type="GO" id="GO:0007165">
    <property type="term" value="P:signal transduction"/>
    <property type="evidence" value="ECO:0007669"/>
    <property type="project" value="TreeGrafter"/>
</dbReference>
<accession>A0A154W4F4</accession>
<proteinExistence type="inferred from homology"/>
<dbReference type="EC" id="2.3.1.184" evidence="6"/>
<organism evidence="7 8">
    <name type="scientific">Oceanibaculum pacificum</name>
    <dbReference type="NCBI Taxonomy" id="580166"/>
    <lineage>
        <taxon>Bacteria</taxon>
        <taxon>Pseudomonadati</taxon>
        <taxon>Pseudomonadota</taxon>
        <taxon>Alphaproteobacteria</taxon>
        <taxon>Rhodospirillales</taxon>
        <taxon>Oceanibaculaceae</taxon>
        <taxon>Oceanibaculum</taxon>
    </lineage>
</organism>
<comment type="caution">
    <text evidence="7">The sequence shown here is derived from an EMBL/GenBank/DDBJ whole genome shotgun (WGS) entry which is preliminary data.</text>
</comment>
<dbReference type="PANTHER" id="PTHR39322:SF1">
    <property type="entry name" value="ISOVALERYL-HOMOSERINE LACTONE SYNTHASE"/>
    <property type="match status" value="1"/>
</dbReference>
<keyword evidence="3 6" id="KW-0949">S-adenosyl-L-methionine</keyword>
<evidence type="ECO:0000313" key="7">
    <source>
        <dbReference type="EMBL" id="KZD08337.1"/>
    </source>
</evidence>
<dbReference type="STRING" id="580166.AUP43_01670"/>
<sequence>MRLQIHSPAHDRFSEWQLDELFRFRNRYFNEIRGWNLPLDHGREIDRFDCDPAIHVAAVEEDGTLVGCFRLLPTERPHLLDTHFPALMGEHPVLRGPDVWEISRLAVIPRMKRRVFRAETMRITAHLLKTLFEVCDDLEIGALTCVTDTQFERLLHIGGFECRRFGDALQIGVESCVAGSLTVNWHNRNAAERMTVLWERRRPVVPGRMMTGERPAIAG</sequence>
<dbReference type="Proteomes" id="UP000076400">
    <property type="component" value="Unassembled WGS sequence"/>
</dbReference>
<gene>
    <name evidence="7" type="ORF">AUP43_01670</name>
</gene>
<dbReference type="PRINTS" id="PR01549">
    <property type="entry name" value="AUTOINDCRSYN"/>
</dbReference>
<dbReference type="SUPFAM" id="SSF55729">
    <property type="entry name" value="Acyl-CoA N-acyltransferases (Nat)"/>
    <property type="match status" value="1"/>
</dbReference>
<dbReference type="Pfam" id="PF00765">
    <property type="entry name" value="Autoind_synth"/>
    <property type="match status" value="1"/>
</dbReference>
<dbReference type="GO" id="GO:0061579">
    <property type="term" value="F:N-acyl homoserine lactone synthase activity"/>
    <property type="evidence" value="ECO:0007669"/>
    <property type="project" value="UniProtKB-UniRule"/>
</dbReference>
<dbReference type="OrthoDB" id="6169313at2"/>
<keyword evidence="2 6" id="KW-0808">Transferase</keyword>
<keyword evidence="4 5" id="KW-0071">Autoinducer synthesis</keyword>
<dbReference type="AlphaFoldDB" id="A0A154W4F4"/>
<evidence type="ECO:0000256" key="2">
    <source>
        <dbReference type="ARBA" id="ARBA00022679"/>
    </source>
</evidence>
<dbReference type="Gene3D" id="3.40.630.30">
    <property type="match status" value="1"/>
</dbReference>
<comment type="similarity">
    <text evidence="5 6">Belongs to the autoinducer synthase family.</text>
</comment>
<keyword evidence="8" id="KW-1185">Reference proteome</keyword>
<dbReference type="GO" id="GO:0009372">
    <property type="term" value="P:quorum sensing"/>
    <property type="evidence" value="ECO:0007669"/>
    <property type="project" value="UniProtKB-UniRule"/>
</dbReference>
<dbReference type="EMBL" id="LPXN01000105">
    <property type="protein sequence ID" value="KZD08337.1"/>
    <property type="molecule type" value="Genomic_DNA"/>
</dbReference>
<protein>
    <recommendedName>
        <fullName evidence="6">Acyl-homoserine-lactone synthase</fullName>
        <ecNumber evidence="6">2.3.1.184</ecNumber>
    </recommendedName>
    <alternativeName>
        <fullName evidence="6">Autoinducer synthesis protein</fullName>
    </alternativeName>
</protein>
<evidence type="ECO:0000313" key="8">
    <source>
        <dbReference type="Proteomes" id="UP000076400"/>
    </source>
</evidence>
<name>A0A154W4F4_9PROT</name>
<dbReference type="InterPro" id="IPR016181">
    <property type="entry name" value="Acyl_CoA_acyltransferase"/>
</dbReference>